<dbReference type="InterPro" id="IPR015637">
    <property type="entry name" value="MUG/TDG"/>
</dbReference>
<reference evidence="7" key="1">
    <citation type="submission" date="2025-08" db="UniProtKB">
        <authorList>
            <consortium name="RefSeq"/>
        </authorList>
    </citation>
    <scope>IDENTIFICATION</scope>
</reference>
<evidence type="ECO:0000259" key="5">
    <source>
        <dbReference type="Pfam" id="PF03167"/>
    </source>
</evidence>
<dbReference type="InterPro" id="IPR005122">
    <property type="entry name" value="Uracil-DNA_glycosylase-like"/>
</dbReference>
<dbReference type="Proteomes" id="UP001652625">
    <property type="component" value="Chromosome 14"/>
</dbReference>
<dbReference type="InterPro" id="IPR036895">
    <property type="entry name" value="Uracil-DNA_glycosylase-like_sf"/>
</dbReference>
<evidence type="ECO:0000256" key="4">
    <source>
        <dbReference type="SAM" id="MobiDB-lite"/>
    </source>
</evidence>
<organism evidence="6 7">
    <name type="scientific">Hydra vulgaris</name>
    <name type="common">Hydra</name>
    <name type="synonym">Hydra attenuata</name>
    <dbReference type="NCBI Taxonomy" id="6087"/>
    <lineage>
        <taxon>Eukaryota</taxon>
        <taxon>Metazoa</taxon>
        <taxon>Cnidaria</taxon>
        <taxon>Hydrozoa</taxon>
        <taxon>Hydroidolina</taxon>
        <taxon>Anthoathecata</taxon>
        <taxon>Aplanulata</taxon>
        <taxon>Hydridae</taxon>
        <taxon>Hydra</taxon>
    </lineage>
</organism>
<keyword evidence="1" id="KW-0227">DNA damage</keyword>
<feature type="domain" description="Uracil-DNA glycosylase-like" evidence="5">
    <location>
        <begin position="59"/>
        <end position="215"/>
    </location>
</feature>
<evidence type="ECO:0000256" key="2">
    <source>
        <dbReference type="ARBA" id="ARBA00022801"/>
    </source>
</evidence>
<evidence type="ECO:0000313" key="6">
    <source>
        <dbReference type="Proteomes" id="UP001652625"/>
    </source>
</evidence>
<protein>
    <submittedName>
        <fullName evidence="7">G/T mismatch-specific thymine DNA glycosylase isoform X2</fullName>
    </submittedName>
</protein>
<accession>A0ABM4DFI7</accession>
<evidence type="ECO:0000256" key="1">
    <source>
        <dbReference type="ARBA" id="ARBA00022763"/>
    </source>
</evidence>
<evidence type="ECO:0000256" key="3">
    <source>
        <dbReference type="ARBA" id="ARBA00023204"/>
    </source>
</evidence>
<gene>
    <name evidence="7" type="primary">LOC100203258</name>
</gene>
<evidence type="ECO:0000313" key="7">
    <source>
        <dbReference type="RefSeq" id="XP_065673188.1"/>
    </source>
</evidence>
<dbReference type="GeneID" id="100203258"/>
<feature type="region of interest" description="Disordered" evidence="4">
    <location>
        <begin position="1"/>
        <end position="32"/>
    </location>
</feature>
<keyword evidence="3" id="KW-0234">DNA repair</keyword>
<sequence>MEKMSCYFSKRKEGEELQDDTSATKRKKIRQSKKERLYAPDKKLGGLSEVEVMKFMVPDLLEEHLDIIFVGINPGLVSAYRGHHYSGNNNHFWPLLFESGLISEPLTWQNDYKCLQYKIGMTNIVSRTTRSAAELTNSEIKSGKSSIVEMIKKLNPLVVCFNGKGIYEVFSGKRKCEVGQQENIFNSAVYVMPSTSGLVTQYPRKDDKLVFFQQLKELRDRLKNQTKND</sequence>
<dbReference type="PANTHER" id="PTHR12159">
    <property type="entry name" value="G/T AND G/U MISMATCH-SPECIFIC DNA GLYCOSYLASE"/>
    <property type="match status" value="1"/>
</dbReference>
<keyword evidence="6" id="KW-1185">Reference proteome</keyword>
<dbReference type="SUPFAM" id="SSF52141">
    <property type="entry name" value="Uracil-DNA glycosylase-like"/>
    <property type="match status" value="1"/>
</dbReference>
<dbReference type="RefSeq" id="XP_065673188.1">
    <property type="nucleotide sequence ID" value="XM_065817116.1"/>
</dbReference>
<dbReference type="PANTHER" id="PTHR12159:SF9">
    <property type="entry name" value="G_T MISMATCH-SPECIFIC THYMINE DNA GLYCOSYLASE"/>
    <property type="match status" value="1"/>
</dbReference>
<dbReference type="Pfam" id="PF03167">
    <property type="entry name" value="UDG"/>
    <property type="match status" value="1"/>
</dbReference>
<dbReference type="Gene3D" id="3.40.470.10">
    <property type="entry name" value="Uracil-DNA glycosylase-like domain"/>
    <property type="match status" value="1"/>
</dbReference>
<keyword evidence="2" id="KW-0378">Hydrolase</keyword>
<dbReference type="CDD" id="cd10028">
    <property type="entry name" value="UDG-F2_TDG_MUG"/>
    <property type="match status" value="1"/>
</dbReference>
<name>A0ABM4DFI7_HYDVU</name>
<proteinExistence type="predicted"/>